<dbReference type="Pfam" id="PF23435">
    <property type="entry name" value="DUF7121"/>
    <property type="match status" value="1"/>
</dbReference>
<dbReference type="GO" id="GO:0016616">
    <property type="term" value="F:oxidoreductase activity, acting on the CH-OH group of donors, NAD or NADP as acceptor"/>
    <property type="evidence" value="ECO:0007669"/>
    <property type="project" value="InterPro"/>
</dbReference>
<feature type="coiled-coil region" evidence="1">
    <location>
        <begin position="98"/>
        <end position="125"/>
    </location>
</feature>
<protein>
    <submittedName>
        <fullName evidence="3">Uncharacterized protein</fullName>
    </submittedName>
</protein>
<gene>
    <name evidence="3" type="ORF">ALOHA_HF1029C11.0022</name>
</gene>
<proteinExistence type="predicted"/>
<evidence type="ECO:0000313" key="3">
    <source>
        <dbReference type="EMBL" id="ABL97795.1"/>
    </source>
</evidence>
<name>A4GI84_9BACT</name>
<keyword evidence="1" id="KW-0175">Coiled coil</keyword>
<dbReference type="InterPro" id="IPR055545">
    <property type="entry name" value="DUF7121"/>
</dbReference>
<sequence>MEKIKIMHRRIQELAPDVEAFELVAVDLEDLDAAIKTLKAEADAAHQAMLEAVGRADEKSKEVDEAFSHRDFLKAEGDRHHNEYVALRAKADETHSKIDEMMTDVNKVRDELNMAREERKSWMTEHNNAVTKSLKTGAESEEVADELITSLLSEGTLTFGGMGQEETSAANAPRRGGKKKKMGRIDMSAGRRRR</sequence>
<organism evidence="3">
    <name type="scientific">uncultured marine bacterium HF10_29C11</name>
    <dbReference type="NCBI Taxonomy" id="415445"/>
    <lineage>
        <taxon>Bacteria</taxon>
        <taxon>environmental samples</taxon>
    </lineage>
</organism>
<evidence type="ECO:0000256" key="2">
    <source>
        <dbReference type="SAM" id="MobiDB-lite"/>
    </source>
</evidence>
<dbReference type="Gene3D" id="3.90.110.10">
    <property type="entry name" value="Lactate dehydrogenase/glycoside hydrolase, family 4, C-terminal"/>
    <property type="match status" value="1"/>
</dbReference>
<accession>A4GI84</accession>
<reference evidence="3" key="1">
    <citation type="journal article" date="2007" name="Environ. Microbiol.">
        <title>Proteorhodopsin photosystem gene clusters exhibit co-evolutionary trends and shared ancestry among diverse marine microbial phyla.</title>
        <authorList>
            <person name="McCarren J."/>
            <person name="Delong E.F."/>
        </authorList>
    </citation>
    <scope>NUCLEOTIDE SEQUENCE</scope>
</reference>
<feature type="region of interest" description="Disordered" evidence="2">
    <location>
        <begin position="159"/>
        <end position="194"/>
    </location>
</feature>
<dbReference type="EMBL" id="EF089401">
    <property type="protein sequence ID" value="ABL97795.1"/>
    <property type="molecule type" value="Genomic_DNA"/>
</dbReference>
<dbReference type="AlphaFoldDB" id="A4GI84"/>
<evidence type="ECO:0000256" key="1">
    <source>
        <dbReference type="SAM" id="Coils"/>
    </source>
</evidence>
<dbReference type="InterPro" id="IPR015955">
    <property type="entry name" value="Lactate_DH/Glyco_Ohase_4_C"/>
</dbReference>